<gene>
    <name evidence="3" type="ORF">U732_2036</name>
</gene>
<keyword evidence="4" id="KW-1185">Reference proteome</keyword>
<dbReference type="Pfam" id="PF01882">
    <property type="entry name" value="DUF58"/>
    <property type="match status" value="1"/>
</dbReference>
<keyword evidence="1" id="KW-1133">Transmembrane helix</keyword>
<dbReference type="RefSeq" id="WP_039634031.1">
    <property type="nucleotide sequence ID" value="NZ_AYSO01000017.1"/>
</dbReference>
<dbReference type="InterPro" id="IPR002881">
    <property type="entry name" value="DUF58"/>
</dbReference>
<dbReference type="AlphaFoldDB" id="A0A0C1U3W9"/>
<dbReference type="OrthoDB" id="9778037at2"/>
<accession>A0A0C1U3W9</accession>
<protein>
    <recommendedName>
        <fullName evidence="2">DUF58 domain-containing protein</fullName>
    </recommendedName>
</protein>
<dbReference type="STRING" id="29341.RSJ17_15350"/>
<organism evidence="3 4">
    <name type="scientific">Clostridium argentinense CDC 2741</name>
    <dbReference type="NCBI Taxonomy" id="1418104"/>
    <lineage>
        <taxon>Bacteria</taxon>
        <taxon>Bacillati</taxon>
        <taxon>Bacillota</taxon>
        <taxon>Clostridia</taxon>
        <taxon>Eubacteriales</taxon>
        <taxon>Clostridiaceae</taxon>
        <taxon>Clostridium</taxon>
    </lineage>
</organism>
<feature type="domain" description="DUF58" evidence="2">
    <location>
        <begin position="193"/>
        <end position="270"/>
    </location>
</feature>
<feature type="transmembrane region" description="Helical" evidence="1">
    <location>
        <begin position="33"/>
        <end position="52"/>
    </location>
</feature>
<reference evidence="3 4" key="1">
    <citation type="journal article" date="2015" name="Infect. Genet. Evol.">
        <title>Genomic sequences of six botulinum neurotoxin-producing strains representing three clostridial species illustrate the mobility and diversity of botulinum neurotoxin genes.</title>
        <authorList>
            <person name="Smith T.J."/>
            <person name="Hill K.K."/>
            <person name="Xie G."/>
            <person name="Foley B.T."/>
            <person name="Williamson C.H."/>
            <person name="Foster J.T."/>
            <person name="Johnson S.L."/>
            <person name="Chertkov O."/>
            <person name="Teshima H."/>
            <person name="Gibbons H.S."/>
            <person name="Johnsky L.A."/>
            <person name="Karavis M.A."/>
            <person name="Smith L.A."/>
        </authorList>
    </citation>
    <scope>NUCLEOTIDE SEQUENCE [LARGE SCALE GENOMIC DNA]</scope>
    <source>
        <strain evidence="3 4">CDC 2741</strain>
    </source>
</reference>
<dbReference type="PANTHER" id="PTHR34351:SF2">
    <property type="entry name" value="DUF58 DOMAIN-CONTAINING PROTEIN"/>
    <property type="match status" value="1"/>
</dbReference>
<evidence type="ECO:0000256" key="1">
    <source>
        <dbReference type="SAM" id="Phobius"/>
    </source>
</evidence>
<sequence>MIKVNIKFILLTIISFIFAKVSGGNLPYSVFYSLFIMLLISILYMYLSLQYVQCRIKHNELDYSVGDEDEFSLIISNRSFIPIPYIETINDTFSNLLKIYKGDVFFLQLNSDKWIKKNITFNKRGIYDFGVTTIRITDLFNIITFNKNINHKLGIKVYPKIYNIKFFQLSGSEKLENLLSNDSKVEDLTLIKDIRQYRIGDSLKRVHWKISAKQGELYVKNYDYISGTQCNLFLNMKKIDFTNKEEELKEELMIDFTASLLKRFINLGVKSKIYINNFENKRFEVENSMDFSGVMEYFLFHNSDGEGDFVDFINSSLNSLGGKSFLGVITCNLTSRLKDELLHLKSIGYNVNLFYCNNSLGVMEDIKFLIGTGINCYDFKEIIKNSL</sequence>
<keyword evidence="1" id="KW-0472">Membrane</keyword>
<proteinExistence type="predicted"/>
<keyword evidence="1" id="KW-0812">Transmembrane</keyword>
<comment type="caution">
    <text evidence="3">The sequence shown here is derived from an EMBL/GenBank/DDBJ whole genome shotgun (WGS) entry which is preliminary data.</text>
</comment>
<evidence type="ECO:0000259" key="2">
    <source>
        <dbReference type="Pfam" id="PF01882"/>
    </source>
</evidence>
<evidence type="ECO:0000313" key="3">
    <source>
        <dbReference type="EMBL" id="KIE46203.1"/>
    </source>
</evidence>
<name>A0A0C1U3W9_9CLOT</name>
<dbReference type="EMBL" id="AYSO01000017">
    <property type="protein sequence ID" value="KIE46203.1"/>
    <property type="molecule type" value="Genomic_DNA"/>
</dbReference>
<dbReference type="Proteomes" id="UP000031366">
    <property type="component" value="Unassembled WGS sequence"/>
</dbReference>
<evidence type="ECO:0000313" key="4">
    <source>
        <dbReference type="Proteomes" id="UP000031366"/>
    </source>
</evidence>
<dbReference type="PANTHER" id="PTHR34351">
    <property type="entry name" value="SLR1927 PROTEIN-RELATED"/>
    <property type="match status" value="1"/>
</dbReference>